<protein>
    <recommendedName>
        <fullName evidence="2">BZIP domain-containing protein</fullName>
    </recommendedName>
</protein>
<dbReference type="SUPFAM" id="SSF57959">
    <property type="entry name" value="Leucine zipper domain"/>
    <property type="match status" value="1"/>
</dbReference>
<keyword evidence="4" id="KW-1185">Reference proteome</keyword>
<evidence type="ECO:0000313" key="3">
    <source>
        <dbReference type="EMBL" id="KAF1815851.1"/>
    </source>
</evidence>
<proteinExistence type="predicted"/>
<evidence type="ECO:0000259" key="2">
    <source>
        <dbReference type="PROSITE" id="PS00036"/>
    </source>
</evidence>
<dbReference type="Proteomes" id="UP000504638">
    <property type="component" value="Unplaced"/>
</dbReference>
<gene>
    <name evidence="3 5" type="ORF">P152DRAFT_390075</name>
</gene>
<dbReference type="EMBL" id="ML975151">
    <property type="protein sequence ID" value="KAF1815851.1"/>
    <property type="molecule type" value="Genomic_DNA"/>
</dbReference>
<dbReference type="GeneID" id="54416591"/>
<dbReference type="InterPro" id="IPR052635">
    <property type="entry name" value="Sec_Metab_Biosynth_Reg"/>
</dbReference>
<dbReference type="GO" id="GO:0003700">
    <property type="term" value="F:DNA-binding transcription factor activity"/>
    <property type="evidence" value="ECO:0007669"/>
    <property type="project" value="InterPro"/>
</dbReference>
<feature type="compositionally biased region" description="Polar residues" evidence="1">
    <location>
        <begin position="60"/>
        <end position="71"/>
    </location>
</feature>
<feature type="compositionally biased region" description="Basic and acidic residues" evidence="1">
    <location>
        <begin position="17"/>
        <end position="26"/>
    </location>
</feature>
<dbReference type="PANTHER" id="PTHR39607:SF2">
    <property type="entry name" value="BZIP DOMAIN-CONTAINING PROTEIN"/>
    <property type="match status" value="1"/>
</dbReference>
<evidence type="ECO:0000256" key="1">
    <source>
        <dbReference type="SAM" id="MobiDB-lite"/>
    </source>
</evidence>
<dbReference type="RefSeq" id="XP_033537482.1">
    <property type="nucleotide sequence ID" value="XM_033676021.1"/>
</dbReference>
<sequence>MAVSEASSTDSSQKVNDAAERRREQNKMAQRRFRQRAKEARDEMERDKQNQERAGASYSAPESSELDQPSNLEGLPWGGISMQHVIQTGVEREKLSQAGSQDTAAPMAGTPQAGSSSQ</sequence>
<feature type="region of interest" description="Disordered" evidence="1">
    <location>
        <begin position="1"/>
        <end position="118"/>
    </location>
</feature>
<reference evidence="5" key="2">
    <citation type="submission" date="2020-04" db="EMBL/GenBank/DDBJ databases">
        <authorList>
            <consortium name="NCBI Genome Project"/>
        </authorList>
    </citation>
    <scope>NUCLEOTIDE SEQUENCE</scope>
    <source>
        <strain evidence="5">CBS 781.70</strain>
    </source>
</reference>
<evidence type="ECO:0000313" key="4">
    <source>
        <dbReference type="Proteomes" id="UP000504638"/>
    </source>
</evidence>
<dbReference type="InterPro" id="IPR004827">
    <property type="entry name" value="bZIP"/>
</dbReference>
<evidence type="ECO:0000313" key="5">
    <source>
        <dbReference type="RefSeq" id="XP_033537482.1"/>
    </source>
</evidence>
<reference evidence="5" key="3">
    <citation type="submission" date="2025-04" db="UniProtKB">
        <authorList>
            <consortium name="RefSeq"/>
        </authorList>
    </citation>
    <scope>IDENTIFICATION</scope>
    <source>
        <strain evidence="5">CBS 781.70</strain>
    </source>
</reference>
<dbReference type="PROSITE" id="PS00036">
    <property type="entry name" value="BZIP_BASIC"/>
    <property type="match status" value="1"/>
</dbReference>
<reference evidence="3 5" key="1">
    <citation type="submission" date="2020-01" db="EMBL/GenBank/DDBJ databases">
        <authorList>
            <consortium name="DOE Joint Genome Institute"/>
            <person name="Haridas S."/>
            <person name="Albert R."/>
            <person name="Binder M."/>
            <person name="Bloem J."/>
            <person name="Labutti K."/>
            <person name="Salamov A."/>
            <person name="Andreopoulos B."/>
            <person name="Baker S.E."/>
            <person name="Barry K."/>
            <person name="Bills G."/>
            <person name="Bluhm B.H."/>
            <person name="Cannon C."/>
            <person name="Castanera R."/>
            <person name="Culley D.E."/>
            <person name="Daum C."/>
            <person name="Ezra D."/>
            <person name="Gonzalez J.B."/>
            <person name="Henrissat B."/>
            <person name="Kuo A."/>
            <person name="Liang C."/>
            <person name="Lipzen A."/>
            <person name="Lutzoni F."/>
            <person name="Magnuson J."/>
            <person name="Mondo S."/>
            <person name="Nolan M."/>
            <person name="Ohm R."/>
            <person name="Pangilinan J."/>
            <person name="Park H.-J."/>
            <person name="Ramirez L."/>
            <person name="Alfaro M."/>
            <person name="Sun H."/>
            <person name="Tritt A."/>
            <person name="Yoshinaga Y."/>
            <person name="Zwiers L.-H."/>
            <person name="Turgeon B.G."/>
            <person name="Goodwin S.B."/>
            <person name="Spatafora J.W."/>
            <person name="Crous P.W."/>
            <person name="Grigoriev I.V."/>
        </authorList>
    </citation>
    <scope>NUCLEOTIDE SEQUENCE</scope>
    <source>
        <strain evidence="3 5">CBS 781.70</strain>
    </source>
</reference>
<feature type="compositionally biased region" description="Polar residues" evidence="1">
    <location>
        <begin position="1"/>
        <end position="15"/>
    </location>
</feature>
<organism evidence="3">
    <name type="scientific">Eremomyces bilateralis CBS 781.70</name>
    <dbReference type="NCBI Taxonomy" id="1392243"/>
    <lineage>
        <taxon>Eukaryota</taxon>
        <taxon>Fungi</taxon>
        <taxon>Dikarya</taxon>
        <taxon>Ascomycota</taxon>
        <taxon>Pezizomycotina</taxon>
        <taxon>Dothideomycetes</taxon>
        <taxon>Dothideomycetes incertae sedis</taxon>
        <taxon>Eremomycetales</taxon>
        <taxon>Eremomycetaceae</taxon>
        <taxon>Eremomyces</taxon>
    </lineage>
</organism>
<dbReference type="InterPro" id="IPR046347">
    <property type="entry name" value="bZIP_sf"/>
</dbReference>
<dbReference type="CDD" id="cd14686">
    <property type="entry name" value="bZIP"/>
    <property type="match status" value="1"/>
</dbReference>
<dbReference type="OrthoDB" id="5387389at2759"/>
<accession>A0A6G1GD77</accession>
<dbReference type="PANTHER" id="PTHR39607">
    <property type="entry name" value="XANTHOCILLIN BIOSYNTHESIS CLUSTER TRANSCRIPTION FACTOR XANC-RELATED"/>
    <property type="match status" value="1"/>
</dbReference>
<feature type="compositionally biased region" description="Basic and acidic residues" evidence="1">
    <location>
        <begin position="36"/>
        <end position="51"/>
    </location>
</feature>
<feature type="domain" description="BZIP" evidence="2">
    <location>
        <begin position="21"/>
        <end position="36"/>
    </location>
</feature>
<dbReference type="AlphaFoldDB" id="A0A6G1GD77"/>
<name>A0A6G1GD77_9PEZI</name>